<gene>
    <name evidence="2" type="ORF">GSY69_05110</name>
</gene>
<evidence type="ECO:0000313" key="2">
    <source>
        <dbReference type="EMBL" id="MYM19363.1"/>
    </source>
</evidence>
<dbReference type="InterPro" id="IPR041726">
    <property type="entry name" value="ACAD10_11_N"/>
</dbReference>
<dbReference type="InterPro" id="IPR052898">
    <property type="entry name" value="ACAD10-like"/>
</dbReference>
<reference evidence="2 3" key="1">
    <citation type="submission" date="2020-01" db="EMBL/GenBank/DDBJ databases">
        <authorList>
            <person name="Deng T."/>
        </authorList>
    </citation>
    <scope>NUCLEOTIDE SEQUENCE [LARGE SCALE GENOMIC DNA]</scope>
    <source>
        <strain evidence="2 3">5221</strain>
    </source>
</reference>
<feature type="domain" description="Aminoglycoside phosphotransferase" evidence="1">
    <location>
        <begin position="29"/>
        <end position="252"/>
    </location>
</feature>
<dbReference type="PANTHER" id="PTHR47829">
    <property type="entry name" value="HYDROLASE, PUTATIVE (AFU_ORTHOLOGUE AFUA_1G12880)-RELATED"/>
    <property type="match status" value="1"/>
</dbReference>
<dbReference type="SUPFAM" id="SSF56112">
    <property type="entry name" value="Protein kinase-like (PK-like)"/>
    <property type="match status" value="1"/>
</dbReference>
<name>A0A6N9H604_9MICO</name>
<dbReference type="RefSeq" id="WP_160952799.1">
    <property type="nucleotide sequence ID" value="NZ_WWEQ01000015.1"/>
</dbReference>
<dbReference type="Gene3D" id="3.90.1200.10">
    <property type="match status" value="1"/>
</dbReference>
<dbReference type="InterPro" id="IPR011009">
    <property type="entry name" value="Kinase-like_dom_sf"/>
</dbReference>
<keyword evidence="2" id="KW-0808">Transferase</keyword>
<proteinExistence type="predicted"/>
<protein>
    <submittedName>
        <fullName evidence="2">Phosphotransferase</fullName>
    </submittedName>
</protein>
<dbReference type="Gene3D" id="3.30.200.20">
    <property type="entry name" value="Phosphorylase Kinase, domain 1"/>
    <property type="match status" value="1"/>
</dbReference>
<organism evidence="2 3">
    <name type="scientific">Brevibacterium rongguiense</name>
    <dbReference type="NCBI Taxonomy" id="2695267"/>
    <lineage>
        <taxon>Bacteria</taxon>
        <taxon>Bacillati</taxon>
        <taxon>Actinomycetota</taxon>
        <taxon>Actinomycetes</taxon>
        <taxon>Micrococcales</taxon>
        <taxon>Brevibacteriaceae</taxon>
        <taxon>Brevibacterium</taxon>
    </lineage>
</organism>
<sequence>MTDQRLPAGIEPSVVGWISDRFDAPELGWEVLSVGRSNLTYVVTVDGQRRWVLRRPPLGHAGGSAHDVAREGRIMQALGPTDVPTVTVLDIVNDPAVLDVPFVFQDYCAGFPLNDPDDLARIPEAERRRAGFNLVDALAAIHRVDVDAVGLGDLRRPGSLIERQLRRWLGQFRQISMREIPAIEEVHDLLLARMPDAAHSPTGLCHGDYKPNNLIWADGGDIRAVVDWELSAVGEVLSDLGYLIAMLTAKLDLTSIWVPRPGTDLPSVDELVARYEEASGITAHDIDYYQAFALWKLACIREGVYTRLVKGQMGDLDIDVEAAGAGVEELALQARALLGA</sequence>
<evidence type="ECO:0000259" key="1">
    <source>
        <dbReference type="Pfam" id="PF01636"/>
    </source>
</evidence>
<evidence type="ECO:0000313" key="3">
    <source>
        <dbReference type="Proteomes" id="UP000469215"/>
    </source>
</evidence>
<dbReference type="CDD" id="cd05154">
    <property type="entry name" value="ACAD10_11_N-like"/>
    <property type="match status" value="1"/>
</dbReference>
<dbReference type="Proteomes" id="UP000469215">
    <property type="component" value="Unassembled WGS sequence"/>
</dbReference>
<dbReference type="EMBL" id="WWEQ01000015">
    <property type="protein sequence ID" value="MYM19363.1"/>
    <property type="molecule type" value="Genomic_DNA"/>
</dbReference>
<accession>A0A6N9H604</accession>
<dbReference type="AlphaFoldDB" id="A0A6N9H604"/>
<dbReference type="GO" id="GO:0016740">
    <property type="term" value="F:transferase activity"/>
    <property type="evidence" value="ECO:0007669"/>
    <property type="project" value="UniProtKB-KW"/>
</dbReference>
<dbReference type="PANTHER" id="PTHR47829:SF1">
    <property type="entry name" value="HAD FAMILY PHOSPHATASE"/>
    <property type="match status" value="1"/>
</dbReference>
<keyword evidence="3" id="KW-1185">Reference proteome</keyword>
<dbReference type="Pfam" id="PF01636">
    <property type="entry name" value="APH"/>
    <property type="match status" value="1"/>
</dbReference>
<dbReference type="InterPro" id="IPR002575">
    <property type="entry name" value="Aminoglycoside_PTrfase"/>
</dbReference>
<comment type="caution">
    <text evidence="2">The sequence shown here is derived from an EMBL/GenBank/DDBJ whole genome shotgun (WGS) entry which is preliminary data.</text>
</comment>